<evidence type="ECO:0000313" key="1">
    <source>
        <dbReference type="EMBL" id="KAJ3477862.1"/>
    </source>
</evidence>
<dbReference type="EMBL" id="JANAWD010000558">
    <property type="protein sequence ID" value="KAJ3477862.1"/>
    <property type="molecule type" value="Genomic_DNA"/>
</dbReference>
<reference evidence="1" key="1">
    <citation type="submission" date="2022-07" db="EMBL/GenBank/DDBJ databases">
        <title>Genome Sequence of Physisporinus lineatus.</title>
        <authorList>
            <person name="Buettner E."/>
        </authorList>
    </citation>
    <scope>NUCLEOTIDE SEQUENCE</scope>
    <source>
        <strain evidence="1">VT162</strain>
    </source>
</reference>
<keyword evidence="2" id="KW-1185">Reference proteome</keyword>
<name>A0AAD5UVM0_9APHY</name>
<evidence type="ECO:0000313" key="2">
    <source>
        <dbReference type="Proteomes" id="UP001212997"/>
    </source>
</evidence>
<comment type="caution">
    <text evidence="1">The sequence shown here is derived from an EMBL/GenBank/DDBJ whole genome shotgun (WGS) entry which is preliminary data.</text>
</comment>
<dbReference type="AlphaFoldDB" id="A0AAD5UVM0"/>
<sequence>MEYWMPVAFWRSRGGRDILSPITKIDFAQEFSDLEQKDLYPITDLSGLIRKVATIFGAAVIVLNEYPNRYETRYLVDALLELLESDIKIFLISRDGQFCSDYMENVPHKARIHLENQNPSDIQRHITHVVDRDLTDRPDLLDWKKQVLIFRIEEGYKGKAEGGS</sequence>
<proteinExistence type="predicted"/>
<accession>A0AAD5UVM0</accession>
<dbReference type="Proteomes" id="UP001212997">
    <property type="component" value="Unassembled WGS sequence"/>
</dbReference>
<organism evidence="1 2">
    <name type="scientific">Meripilus lineatus</name>
    <dbReference type="NCBI Taxonomy" id="2056292"/>
    <lineage>
        <taxon>Eukaryota</taxon>
        <taxon>Fungi</taxon>
        <taxon>Dikarya</taxon>
        <taxon>Basidiomycota</taxon>
        <taxon>Agaricomycotina</taxon>
        <taxon>Agaricomycetes</taxon>
        <taxon>Polyporales</taxon>
        <taxon>Meripilaceae</taxon>
        <taxon>Meripilus</taxon>
    </lineage>
</organism>
<gene>
    <name evidence="1" type="ORF">NLI96_g10173</name>
</gene>
<protein>
    <submittedName>
        <fullName evidence="1">Uncharacterized protein</fullName>
    </submittedName>
</protein>